<dbReference type="EMBL" id="JBHSCZ010000001">
    <property type="protein sequence ID" value="MFC4261274.1"/>
    <property type="molecule type" value="Genomic_DNA"/>
</dbReference>
<dbReference type="RefSeq" id="WP_379705313.1">
    <property type="nucleotide sequence ID" value="NZ_JBHSCZ010000001.1"/>
</dbReference>
<dbReference type="SUPFAM" id="SSF53756">
    <property type="entry name" value="UDP-Glycosyltransferase/glycogen phosphorylase"/>
    <property type="match status" value="1"/>
</dbReference>
<dbReference type="InterPro" id="IPR028098">
    <property type="entry name" value="Glyco_trans_4-like_N"/>
</dbReference>
<keyword evidence="3" id="KW-0328">Glycosyltransferase</keyword>
<dbReference type="Proteomes" id="UP001595907">
    <property type="component" value="Unassembled WGS sequence"/>
</dbReference>
<evidence type="ECO:0000259" key="1">
    <source>
        <dbReference type="Pfam" id="PF00534"/>
    </source>
</evidence>
<organism evidence="3 4">
    <name type="scientific">Ferruginibacter yonginensis</name>
    <dbReference type="NCBI Taxonomy" id="1310416"/>
    <lineage>
        <taxon>Bacteria</taxon>
        <taxon>Pseudomonadati</taxon>
        <taxon>Bacteroidota</taxon>
        <taxon>Chitinophagia</taxon>
        <taxon>Chitinophagales</taxon>
        <taxon>Chitinophagaceae</taxon>
        <taxon>Ferruginibacter</taxon>
    </lineage>
</organism>
<feature type="domain" description="Glycosyl transferase family 1" evidence="1">
    <location>
        <begin position="263"/>
        <end position="408"/>
    </location>
</feature>
<name>A0ABV8QQG1_9BACT</name>
<accession>A0ABV8QQG1</accession>
<evidence type="ECO:0000313" key="4">
    <source>
        <dbReference type="Proteomes" id="UP001595907"/>
    </source>
</evidence>
<dbReference type="PANTHER" id="PTHR45947">
    <property type="entry name" value="SULFOQUINOVOSYL TRANSFERASE SQD2"/>
    <property type="match status" value="1"/>
</dbReference>
<feature type="domain" description="Glycosyltransferase subfamily 4-like N-terminal" evidence="2">
    <location>
        <begin position="17"/>
        <end position="130"/>
    </location>
</feature>
<dbReference type="GO" id="GO:0016757">
    <property type="term" value="F:glycosyltransferase activity"/>
    <property type="evidence" value="ECO:0007669"/>
    <property type="project" value="UniProtKB-KW"/>
</dbReference>
<comment type="caution">
    <text evidence="3">The sequence shown here is derived from an EMBL/GenBank/DDBJ whole genome shotgun (WGS) entry which is preliminary data.</text>
</comment>
<dbReference type="Pfam" id="PF00534">
    <property type="entry name" value="Glycos_transf_1"/>
    <property type="match status" value="1"/>
</dbReference>
<dbReference type="Gene3D" id="3.40.50.2000">
    <property type="entry name" value="Glycogen Phosphorylase B"/>
    <property type="match status" value="2"/>
</dbReference>
<keyword evidence="4" id="KW-1185">Reference proteome</keyword>
<evidence type="ECO:0000259" key="2">
    <source>
        <dbReference type="Pfam" id="PF13439"/>
    </source>
</evidence>
<gene>
    <name evidence="3" type="ORF">ACFOWM_00160</name>
</gene>
<dbReference type="EC" id="2.4.-.-" evidence="3"/>
<evidence type="ECO:0000313" key="3">
    <source>
        <dbReference type="EMBL" id="MFC4261274.1"/>
    </source>
</evidence>
<dbReference type="InterPro" id="IPR001296">
    <property type="entry name" value="Glyco_trans_1"/>
</dbReference>
<dbReference type="PANTHER" id="PTHR45947:SF3">
    <property type="entry name" value="SULFOQUINOVOSYL TRANSFERASE SQD2"/>
    <property type="match status" value="1"/>
</dbReference>
<dbReference type="Pfam" id="PF13439">
    <property type="entry name" value="Glyco_transf_4"/>
    <property type="match status" value="1"/>
</dbReference>
<proteinExistence type="predicted"/>
<keyword evidence="3" id="KW-0808">Transferase</keyword>
<sequence>MKIVQVLQHFLPQQTAGTEVYTYALSKALLQQGHEVTVVIPGYGATATTQYVYEGITVIQYAEPSVVDRALIMGERAPDGLTNFTAVIKNVSPDLVHFQAVGGSNGVGILHVTAVHSMAIPIVTTLHLAGYSCISNNLLFKDAVVCDGIIDVYKCSSCALHQKGLRGAKLSMVHSLGTLMFKAGFNSIGWGNSLGTALAHPFLIQSLQHRLLQLAQMSSKLVVLTKWYQQVLLQNGVAASTLKLIQQGLPSSSSFTATRTHSTTLRLVFVGRIGASKGLHLLLKAMQTLPVGAVSLSVYGPETEPDYVAECKEMAQHLPVTWGGIINAGAMVATLQAYDCLVLPSVICEMSPLVIQEAFAAGIPVIASNVYGNAEQITDGVNGWLFDFNSATSLQQKIQLLIQTPALLETARTQIPAVTHFETVAHQYQQLYKSILAL</sequence>
<dbReference type="InterPro" id="IPR050194">
    <property type="entry name" value="Glycosyltransferase_grp1"/>
</dbReference>
<protein>
    <submittedName>
        <fullName evidence="3">Glycosyltransferase</fullName>
        <ecNumber evidence="3">2.4.-.-</ecNumber>
    </submittedName>
</protein>
<reference evidence="4" key="1">
    <citation type="journal article" date="2019" name="Int. J. Syst. Evol. Microbiol.">
        <title>The Global Catalogue of Microorganisms (GCM) 10K type strain sequencing project: providing services to taxonomists for standard genome sequencing and annotation.</title>
        <authorList>
            <consortium name="The Broad Institute Genomics Platform"/>
            <consortium name="The Broad Institute Genome Sequencing Center for Infectious Disease"/>
            <person name="Wu L."/>
            <person name="Ma J."/>
        </authorList>
    </citation>
    <scope>NUCLEOTIDE SEQUENCE [LARGE SCALE GENOMIC DNA]</scope>
    <source>
        <strain evidence="4">CECT 8289</strain>
    </source>
</reference>